<evidence type="ECO:0000256" key="1">
    <source>
        <dbReference type="SAM" id="MobiDB-lite"/>
    </source>
</evidence>
<sequence>MAGKTQRVQATGRELFQQVCDRTGIREAHFFGLSVVRSKQGSSGDPGTPAPSQEVNRTPQLLYDFPWPQVEKLAFLDKKEDQPTIILGLTLRGVQVFQVTAGAAPSAPALPPALALTLPWLTVDAADPAVLQEVNRTPQLLYDFPWPQVEKLAFLQPLAVVQVTLVSLRAPSAEATLHQTEAPLLTQKPLELRSYFCAPSGPCGDAENCAQ</sequence>
<dbReference type="EMBL" id="MKHE01000026">
    <property type="protein sequence ID" value="OWK01923.1"/>
    <property type="molecule type" value="Genomic_DNA"/>
</dbReference>
<evidence type="ECO:0000259" key="2">
    <source>
        <dbReference type="Pfam" id="PF09379"/>
    </source>
</evidence>
<evidence type="ECO:0000313" key="4">
    <source>
        <dbReference type="Proteomes" id="UP000242450"/>
    </source>
</evidence>
<dbReference type="AlphaFoldDB" id="A0A212C7F2"/>
<dbReference type="PANTHER" id="PTHR13429">
    <property type="entry name" value="FERM DOMAIN (PROTEIN4.1-EZRIN-RADIXIN-MOESIN) FAMILY"/>
    <property type="match status" value="1"/>
</dbReference>
<dbReference type="GO" id="GO:0098592">
    <property type="term" value="C:cytoplasmic side of apical plasma membrane"/>
    <property type="evidence" value="ECO:0007669"/>
    <property type="project" value="TreeGrafter"/>
</dbReference>
<proteinExistence type="predicted"/>
<dbReference type="InterPro" id="IPR018979">
    <property type="entry name" value="FERM_N"/>
</dbReference>
<dbReference type="OrthoDB" id="5957665at2759"/>
<name>A0A212C7F2_CEREH</name>
<comment type="caution">
    <text evidence="3">The sequence shown here is derived from an EMBL/GenBank/DDBJ whole genome shotgun (WGS) entry which is preliminary data.</text>
</comment>
<accession>A0A212C7F2</accession>
<dbReference type="Gene3D" id="3.10.20.90">
    <property type="entry name" value="Phosphatidylinositol 3-kinase Catalytic Subunit, Chain A, domain 1"/>
    <property type="match status" value="1"/>
</dbReference>
<dbReference type="InterPro" id="IPR047145">
    <property type="entry name" value="FRMD6-like"/>
</dbReference>
<dbReference type="PANTHER" id="PTHR13429:SF7">
    <property type="entry name" value="FERM DOMAIN-CONTAINING PROTEIN 1"/>
    <property type="match status" value="1"/>
</dbReference>
<feature type="domain" description="FERM N-terminal" evidence="2">
    <location>
        <begin position="8"/>
        <end position="39"/>
    </location>
</feature>
<keyword evidence="4" id="KW-1185">Reference proteome</keyword>
<reference evidence="3 4" key="1">
    <citation type="journal article" date="2018" name="Mol. Genet. Genomics">
        <title>The red deer Cervus elaphus genome CerEla1.0: sequencing, annotating, genes, and chromosomes.</title>
        <authorList>
            <person name="Bana N.A."/>
            <person name="Nyiri A."/>
            <person name="Nagy J."/>
            <person name="Frank K."/>
            <person name="Nagy T."/>
            <person name="Steger V."/>
            <person name="Schiller M."/>
            <person name="Lakatos P."/>
            <person name="Sugar L."/>
            <person name="Horn P."/>
            <person name="Barta E."/>
            <person name="Orosz L."/>
        </authorList>
    </citation>
    <scope>NUCLEOTIDE SEQUENCE [LARGE SCALE GENOMIC DNA]</scope>
    <source>
        <strain evidence="3">Hungarian</strain>
    </source>
</reference>
<evidence type="ECO:0000313" key="3">
    <source>
        <dbReference type="EMBL" id="OWK01923.1"/>
    </source>
</evidence>
<dbReference type="Proteomes" id="UP000242450">
    <property type="component" value="Chromosome 26"/>
</dbReference>
<gene>
    <name evidence="3" type="ORF">Celaphus_00019185</name>
</gene>
<feature type="region of interest" description="Disordered" evidence="1">
    <location>
        <begin position="37"/>
        <end position="57"/>
    </location>
</feature>
<dbReference type="InterPro" id="IPR029071">
    <property type="entry name" value="Ubiquitin-like_domsf"/>
</dbReference>
<dbReference type="Pfam" id="PF09379">
    <property type="entry name" value="FERM_N"/>
    <property type="match status" value="1"/>
</dbReference>
<dbReference type="GO" id="GO:0035332">
    <property type="term" value="P:positive regulation of hippo signaling"/>
    <property type="evidence" value="ECO:0007669"/>
    <property type="project" value="TreeGrafter"/>
</dbReference>
<protein>
    <recommendedName>
        <fullName evidence="2">FERM N-terminal domain-containing protein</fullName>
    </recommendedName>
</protein>
<dbReference type="SUPFAM" id="SSF54236">
    <property type="entry name" value="Ubiquitin-like"/>
    <property type="match status" value="1"/>
</dbReference>
<organism evidence="3 4">
    <name type="scientific">Cervus elaphus hippelaphus</name>
    <name type="common">European red deer</name>
    <dbReference type="NCBI Taxonomy" id="46360"/>
    <lineage>
        <taxon>Eukaryota</taxon>
        <taxon>Metazoa</taxon>
        <taxon>Chordata</taxon>
        <taxon>Craniata</taxon>
        <taxon>Vertebrata</taxon>
        <taxon>Euteleostomi</taxon>
        <taxon>Mammalia</taxon>
        <taxon>Eutheria</taxon>
        <taxon>Laurasiatheria</taxon>
        <taxon>Artiodactyla</taxon>
        <taxon>Ruminantia</taxon>
        <taxon>Pecora</taxon>
        <taxon>Cervidae</taxon>
        <taxon>Cervinae</taxon>
        <taxon>Cervus</taxon>
    </lineage>
</organism>